<dbReference type="InterPro" id="IPR018506">
    <property type="entry name" value="Cyt_B5_heme-BS"/>
</dbReference>
<dbReference type="InterPro" id="IPR001199">
    <property type="entry name" value="Cyt_B5-like_heme/steroid-bd"/>
</dbReference>
<dbReference type="Gene3D" id="3.10.120.10">
    <property type="entry name" value="Cytochrome b5-like heme/steroid binding domain"/>
    <property type="match status" value="1"/>
</dbReference>
<organism evidence="7 8">
    <name type="scientific">Jimgerdemannia flammicorona</name>
    <dbReference type="NCBI Taxonomy" id="994334"/>
    <lineage>
        <taxon>Eukaryota</taxon>
        <taxon>Fungi</taxon>
        <taxon>Fungi incertae sedis</taxon>
        <taxon>Mucoromycota</taxon>
        <taxon>Mucoromycotina</taxon>
        <taxon>Endogonomycetes</taxon>
        <taxon>Endogonales</taxon>
        <taxon>Endogonaceae</taxon>
        <taxon>Jimgerdemannia</taxon>
    </lineage>
</organism>
<dbReference type="PROSITE" id="PS00191">
    <property type="entry name" value="CYTOCHROME_B5_1"/>
    <property type="match status" value="1"/>
</dbReference>
<keyword evidence="1 5" id="KW-0349">Heme</keyword>
<protein>
    <recommendedName>
        <fullName evidence="6">Cytochrome b5 heme-binding domain-containing protein</fullName>
    </recommendedName>
</protein>
<dbReference type="InterPro" id="IPR050668">
    <property type="entry name" value="Cytochrome_b5"/>
</dbReference>
<dbReference type="Pfam" id="PF00173">
    <property type="entry name" value="Cyt-b5"/>
    <property type="match status" value="1"/>
</dbReference>
<gene>
    <name evidence="7" type="ORF">BC936DRAFT_142836</name>
</gene>
<sequence length="71" mass="7903">MVPVISCNLEPRVYSLQEIALLQKALKKTESESGLMKFVLIDNKVYDVTDFISEHPGGQKVIETHVGKDAT</sequence>
<dbReference type="SUPFAM" id="SSF55856">
    <property type="entry name" value="Cytochrome b5-like heme/steroid binding domain"/>
    <property type="match status" value="1"/>
</dbReference>
<name>A0A433A027_9FUNG</name>
<accession>A0A433A027</accession>
<dbReference type="GO" id="GO:0046872">
    <property type="term" value="F:metal ion binding"/>
    <property type="evidence" value="ECO:0007669"/>
    <property type="project" value="UniProtKB-UniRule"/>
</dbReference>
<evidence type="ECO:0000256" key="4">
    <source>
        <dbReference type="ARBA" id="ARBA00038168"/>
    </source>
</evidence>
<keyword evidence="2 5" id="KW-0479">Metal-binding</keyword>
<comment type="similarity">
    <text evidence="4 5">Belongs to the cytochrome b5 family.</text>
</comment>
<comment type="caution">
    <text evidence="7">The sequence shown here is derived from an EMBL/GenBank/DDBJ whole genome shotgun (WGS) entry which is preliminary data.</text>
</comment>
<dbReference type="PROSITE" id="PS50255">
    <property type="entry name" value="CYTOCHROME_B5_2"/>
    <property type="match status" value="1"/>
</dbReference>
<keyword evidence="3 5" id="KW-0408">Iron</keyword>
<evidence type="ECO:0000259" key="6">
    <source>
        <dbReference type="PROSITE" id="PS50255"/>
    </source>
</evidence>
<proteinExistence type="inferred from homology"/>
<evidence type="ECO:0000256" key="3">
    <source>
        <dbReference type="ARBA" id="ARBA00023004"/>
    </source>
</evidence>
<dbReference type="EMBL" id="RBNI01024253">
    <property type="protein sequence ID" value="RUO95989.1"/>
    <property type="molecule type" value="Genomic_DNA"/>
</dbReference>
<evidence type="ECO:0000313" key="7">
    <source>
        <dbReference type="EMBL" id="RUO95989.1"/>
    </source>
</evidence>
<dbReference type="Proteomes" id="UP000268093">
    <property type="component" value="Unassembled WGS sequence"/>
</dbReference>
<dbReference type="GO" id="GO:0016020">
    <property type="term" value="C:membrane"/>
    <property type="evidence" value="ECO:0007669"/>
    <property type="project" value="TreeGrafter"/>
</dbReference>
<reference evidence="7 8" key="1">
    <citation type="journal article" date="2018" name="New Phytol.">
        <title>Phylogenomics of Endogonaceae and evolution of mycorrhizas within Mucoromycota.</title>
        <authorList>
            <person name="Chang Y."/>
            <person name="Desiro A."/>
            <person name="Na H."/>
            <person name="Sandor L."/>
            <person name="Lipzen A."/>
            <person name="Clum A."/>
            <person name="Barry K."/>
            <person name="Grigoriev I.V."/>
            <person name="Martin F.M."/>
            <person name="Stajich J.E."/>
            <person name="Smith M.E."/>
            <person name="Bonito G."/>
            <person name="Spatafora J.W."/>
        </authorList>
    </citation>
    <scope>NUCLEOTIDE SEQUENCE [LARGE SCALE GENOMIC DNA]</scope>
    <source>
        <strain evidence="7 8">GMNB39</strain>
    </source>
</reference>
<dbReference type="OrthoDB" id="260519at2759"/>
<keyword evidence="8" id="KW-1185">Reference proteome</keyword>
<dbReference type="InterPro" id="IPR036400">
    <property type="entry name" value="Cyt_B5-like_heme/steroid_sf"/>
</dbReference>
<evidence type="ECO:0000256" key="5">
    <source>
        <dbReference type="RuleBase" id="RU362121"/>
    </source>
</evidence>
<dbReference type="AlphaFoldDB" id="A0A433A027"/>
<dbReference type="GO" id="GO:0020037">
    <property type="term" value="F:heme binding"/>
    <property type="evidence" value="ECO:0007669"/>
    <property type="project" value="UniProtKB-UniRule"/>
</dbReference>
<dbReference type="PRINTS" id="PR00363">
    <property type="entry name" value="CYTOCHROMEB5"/>
</dbReference>
<evidence type="ECO:0000256" key="1">
    <source>
        <dbReference type="ARBA" id="ARBA00022617"/>
    </source>
</evidence>
<feature type="non-terminal residue" evidence="7">
    <location>
        <position position="71"/>
    </location>
</feature>
<evidence type="ECO:0000313" key="8">
    <source>
        <dbReference type="Proteomes" id="UP000268093"/>
    </source>
</evidence>
<dbReference type="PANTHER" id="PTHR19359">
    <property type="entry name" value="CYTOCHROME B5"/>
    <property type="match status" value="1"/>
</dbReference>
<feature type="domain" description="Cytochrome b5 heme-binding" evidence="6">
    <location>
        <begin position="11"/>
        <end position="71"/>
    </location>
</feature>
<evidence type="ECO:0000256" key="2">
    <source>
        <dbReference type="ARBA" id="ARBA00022723"/>
    </source>
</evidence>